<name>A0A066X7Z2_COLSU</name>
<dbReference type="OrthoDB" id="4733042at2759"/>
<comment type="caution">
    <text evidence="2">The sequence shown here is derived from an EMBL/GenBank/DDBJ whole genome shotgun (WGS) entry which is preliminary data.</text>
</comment>
<feature type="domain" description="DDE-1" evidence="1">
    <location>
        <begin position="216"/>
        <end position="278"/>
    </location>
</feature>
<dbReference type="STRING" id="1173701.A0A066X7Z2"/>
<dbReference type="InterPro" id="IPR050863">
    <property type="entry name" value="CenT-Element_Derived"/>
</dbReference>
<organism evidence="2 3">
    <name type="scientific">Colletotrichum sublineola</name>
    <name type="common">Sorghum anthracnose fungus</name>
    <dbReference type="NCBI Taxonomy" id="1173701"/>
    <lineage>
        <taxon>Eukaryota</taxon>
        <taxon>Fungi</taxon>
        <taxon>Dikarya</taxon>
        <taxon>Ascomycota</taxon>
        <taxon>Pezizomycotina</taxon>
        <taxon>Sordariomycetes</taxon>
        <taxon>Hypocreomycetidae</taxon>
        <taxon>Glomerellales</taxon>
        <taxon>Glomerellaceae</taxon>
        <taxon>Colletotrichum</taxon>
        <taxon>Colletotrichum graminicola species complex</taxon>
    </lineage>
</organism>
<dbReference type="eggNOG" id="ENOG502S2DF">
    <property type="taxonomic scope" value="Eukaryota"/>
</dbReference>
<dbReference type="GO" id="GO:0005634">
    <property type="term" value="C:nucleus"/>
    <property type="evidence" value="ECO:0007669"/>
    <property type="project" value="TreeGrafter"/>
</dbReference>
<keyword evidence="3" id="KW-1185">Reference proteome</keyword>
<accession>A0A066X7Z2</accession>
<feature type="non-terminal residue" evidence="2">
    <location>
        <position position="1"/>
    </location>
</feature>
<reference evidence="3" key="1">
    <citation type="journal article" date="2014" name="Genome Announc.">
        <title>Draft genome sequence of Colletotrichum sublineola, a destructive pathogen of cultivated sorghum.</title>
        <authorList>
            <person name="Baroncelli R."/>
            <person name="Sanz-Martin J.M."/>
            <person name="Rech G.E."/>
            <person name="Sukno S.A."/>
            <person name="Thon M.R."/>
        </authorList>
    </citation>
    <scope>NUCLEOTIDE SEQUENCE [LARGE SCALE GENOMIC DNA]</scope>
    <source>
        <strain evidence="3">TX430BB</strain>
    </source>
</reference>
<evidence type="ECO:0000313" key="3">
    <source>
        <dbReference type="Proteomes" id="UP000027238"/>
    </source>
</evidence>
<dbReference type="InterPro" id="IPR004875">
    <property type="entry name" value="DDE_SF_endonuclease_dom"/>
</dbReference>
<gene>
    <name evidence="2" type="ORF">CSUB01_12085</name>
</gene>
<dbReference type="HOGENOM" id="CLU_951721_0_0_1"/>
<dbReference type="GO" id="GO:0003677">
    <property type="term" value="F:DNA binding"/>
    <property type="evidence" value="ECO:0007669"/>
    <property type="project" value="TreeGrafter"/>
</dbReference>
<dbReference type="Proteomes" id="UP000027238">
    <property type="component" value="Unassembled WGS sequence"/>
</dbReference>
<dbReference type="Pfam" id="PF03184">
    <property type="entry name" value="DDE_1"/>
    <property type="match status" value="1"/>
</dbReference>
<protein>
    <recommendedName>
        <fullName evidence="1">DDE-1 domain-containing protein</fullName>
    </recommendedName>
</protein>
<dbReference type="AlphaFoldDB" id="A0A066X7Z2"/>
<proteinExistence type="predicted"/>
<dbReference type="PANTHER" id="PTHR19303:SF74">
    <property type="entry name" value="POGO TRANSPOSABLE ELEMENT WITH KRAB DOMAIN"/>
    <property type="match status" value="1"/>
</dbReference>
<evidence type="ECO:0000259" key="1">
    <source>
        <dbReference type="Pfam" id="PF03184"/>
    </source>
</evidence>
<sequence length="293" mass="33332">CWVVTLRTLRAGGNLRASPPAALGRPRAITDAEDAALAAYIIWLENAGFPAIPIELEETANYLRSLRGMPAVSEHFVRTFIADHPELQHRRVIKPVELCRRGAELDPVPIEDFFERYRGIIRDYDLGPSEIWNADETGCRIGCLGNRIHVIVLQRPPRYNRAPEVVDPANRESSKLQRMGYSLGDYFGSDAYGRTTYDLYLQDGAPSGRSLEYHNYRDTIEKSKRPHRLLLLDGFTGHMSIKLMEYTTAFDIILGFLPPHITHFLQPMDVGVFQPFKGAQQKVLRGRFVTMLY</sequence>
<dbReference type="OMA" id="RIWRFLI"/>
<dbReference type="PANTHER" id="PTHR19303">
    <property type="entry name" value="TRANSPOSON"/>
    <property type="match status" value="1"/>
</dbReference>
<dbReference type="EMBL" id="JMSE01001348">
    <property type="protein sequence ID" value="KDN62135.1"/>
    <property type="molecule type" value="Genomic_DNA"/>
</dbReference>
<evidence type="ECO:0000313" key="2">
    <source>
        <dbReference type="EMBL" id="KDN62135.1"/>
    </source>
</evidence>